<feature type="domain" description="TonB-dependent receptor plug" evidence="12">
    <location>
        <begin position="61"/>
        <end position="167"/>
    </location>
</feature>
<evidence type="ECO:0000256" key="1">
    <source>
        <dbReference type="ARBA" id="ARBA00004571"/>
    </source>
</evidence>
<feature type="chain" id="PRO_5045184543" evidence="10">
    <location>
        <begin position="34"/>
        <end position="935"/>
    </location>
</feature>
<dbReference type="PANTHER" id="PTHR47234:SF3">
    <property type="entry name" value="SECRETIN_TONB SHORT N-TERMINAL DOMAIN-CONTAINING PROTEIN"/>
    <property type="match status" value="1"/>
</dbReference>
<evidence type="ECO:0000259" key="12">
    <source>
        <dbReference type="Pfam" id="PF07715"/>
    </source>
</evidence>
<evidence type="ECO:0000259" key="11">
    <source>
        <dbReference type="Pfam" id="PF00593"/>
    </source>
</evidence>
<evidence type="ECO:0000256" key="10">
    <source>
        <dbReference type="SAM" id="SignalP"/>
    </source>
</evidence>
<name>A0ABW8YQ64_9SPHN</name>
<dbReference type="PROSITE" id="PS52016">
    <property type="entry name" value="TONB_DEPENDENT_REC_3"/>
    <property type="match status" value="1"/>
</dbReference>
<keyword evidence="5 9" id="KW-0798">TonB box</keyword>
<dbReference type="EMBL" id="JBELQC010000003">
    <property type="protein sequence ID" value="MFL9842273.1"/>
    <property type="molecule type" value="Genomic_DNA"/>
</dbReference>
<dbReference type="InterPro" id="IPR012910">
    <property type="entry name" value="Plug_dom"/>
</dbReference>
<keyword evidence="4 8" id="KW-0812">Transmembrane</keyword>
<protein>
    <submittedName>
        <fullName evidence="13">TonB-dependent receptor</fullName>
    </submittedName>
</protein>
<reference evidence="13 14" key="1">
    <citation type="submission" date="2024-06" db="EMBL/GenBank/DDBJ databases">
        <authorList>
            <person name="Kaempfer P."/>
            <person name="Viver T."/>
        </authorList>
    </citation>
    <scope>NUCLEOTIDE SEQUENCE [LARGE SCALE GENOMIC DNA]</scope>
    <source>
        <strain evidence="13 14">ST-64</strain>
    </source>
</reference>
<sequence length="935" mass="98342">MRNLVSGLGRTIAQGSSAAAMVAAMIGAVPAFAQTADAAPEAESEKEVVVTGSRISRDGFDQPTPTTVIGTEELRLGQRPNLQQVLNDSPAFRPTVTTQVSVGNTSSGSAPVDLRGLGTNRTLTLVNKRRFVGNNNLNYVPMGLVDRVEVVTGGASAAWGSDAVAGVVNIILKESFEGVTVGGVSGISSRGDGARYGGDITAGTSFADGRGQILFGAEYVKDESIPDRNSRDRLGSAGIVRLNPTSATDLRQILVPDVNYGNQTPGGLITTGVLAGQMFNDDGTLRTYRPGTSVNSNPAIRFPSQVIGGADAVGLYDVIAVTTPLERISTYGRATYDFGAVKLWADVTYGRSKSKYPFLPDIGLGAQTISATNPFLSQSIRTALANAGETSFTLGRLYTGPYSLIYDGTREQKEGAIGVNVDLGGSWKASAYYSHGEVDQAQRIRNARIVSNFNKAINAVSSGGQIVCAVNADASTANDDPACRPLNLFGLNAASPEALAYIRGTQQNDTTNKLDAASVEVQGDLFSLWAGPVTVVLGAEGRWEEQRSVSGAPDLAGAYGPINLYGSPVSGGYDVQEGFGEVALPLFDVEGTAKVDLNGAARYSDYSRSGGIWSWKGGATVSLFDMLLLRGTRSRDIRAPTITELFSSRSINIGPLVDRDTAGRQAANPAYNPTPAGVTTYSGGNPDLVPEISYTTTFGATFSPKFLPGFNLSVDYYDIEIQGAITTLSASNLTLACANGSAAACDRITRDATGTVTEVRSNSQNIAVFETSGFDIEASYVTSMSRIANIPGTLRIRALATHVRDFVIDTGVSRVDTAGDVGAGTGNAIPSWRGTFSVSYQNDSMGLDARVRYVGAGKFNSQLDQSVNPTGYLVNNDIGAYAYLDLGAQAKVADRLTLSLNVNNVLDQKPPLSPVGPVFYDAIGTYFSFGAKVRF</sequence>
<evidence type="ECO:0000256" key="7">
    <source>
        <dbReference type="ARBA" id="ARBA00023237"/>
    </source>
</evidence>
<dbReference type="Gene3D" id="2.170.130.10">
    <property type="entry name" value="TonB-dependent receptor, plug domain"/>
    <property type="match status" value="1"/>
</dbReference>
<keyword evidence="10" id="KW-0732">Signal</keyword>
<evidence type="ECO:0000256" key="2">
    <source>
        <dbReference type="ARBA" id="ARBA00022448"/>
    </source>
</evidence>
<keyword evidence="2 8" id="KW-0813">Transport</keyword>
<dbReference type="InterPro" id="IPR036942">
    <property type="entry name" value="Beta-barrel_TonB_sf"/>
</dbReference>
<dbReference type="InterPro" id="IPR039426">
    <property type="entry name" value="TonB-dep_rcpt-like"/>
</dbReference>
<evidence type="ECO:0000256" key="9">
    <source>
        <dbReference type="RuleBase" id="RU003357"/>
    </source>
</evidence>
<evidence type="ECO:0000256" key="3">
    <source>
        <dbReference type="ARBA" id="ARBA00022452"/>
    </source>
</evidence>
<keyword evidence="3 8" id="KW-1134">Transmembrane beta strand</keyword>
<dbReference type="Pfam" id="PF07715">
    <property type="entry name" value="Plug"/>
    <property type="match status" value="1"/>
</dbReference>
<dbReference type="SUPFAM" id="SSF56935">
    <property type="entry name" value="Porins"/>
    <property type="match status" value="1"/>
</dbReference>
<comment type="subcellular location">
    <subcellularLocation>
        <location evidence="1 8">Cell outer membrane</location>
        <topology evidence="1 8">Multi-pass membrane protein</topology>
    </subcellularLocation>
</comment>
<evidence type="ECO:0000313" key="14">
    <source>
        <dbReference type="Proteomes" id="UP001629244"/>
    </source>
</evidence>
<dbReference type="InterPro" id="IPR037066">
    <property type="entry name" value="Plug_dom_sf"/>
</dbReference>
<keyword evidence="14" id="KW-1185">Reference proteome</keyword>
<comment type="caution">
    <text evidence="13">The sequence shown here is derived from an EMBL/GenBank/DDBJ whole genome shotgun (WGS) entry which is preliminary data.</text>
</comment>
<dbReference type="Gene3D" id="2.40.170.20">
    <property type="entry name" value="TonB-dependent receptor, beta-barrel domain"/>
    <property type="match status" value="1"/>
</dbReference>
<dbReference type="Proteomes" id="UP001629244">
    <property type="component" value="Unassembled WGS sequence"/>
</dbReference>
<proteinExistence type="inferred from homology"/>
<evidence type="ECO:0000256" key="8">
    <source>
        <dbReference type="PROSITE-ProRule" id="PRU01360"/>
    </source>
</evidence>
<keyword evidence="6 8" id="KW-0472">Membrane</keyword>
<feature type="domain" description="TonB-dependent receptor-like beta-barrel" evidence="11">
    <location>
        <begin position="403"/>
        <end position="905"/>
    </location>
</feature>
<gene>
    <name evidence="13" type="ORF">ABS767_14985</name>
</gene>
<organism evidence="13 14">
    <name type="scientific">Sphingomonas plantiphila</name>
    <dbReference type="NCBI Taxonomy" id="3163295"/>
    <lineage>
        <taxon>Bacteria</taxon>
        <taxon>Pseudomonadati</taxon>
        <taxon>Pseudomonadota</taxon>
        <taxon>Alphaproteobacteria</taxon>
        <taxon>Sphingomonadales</taxon>
        <taxon>Sphingomonadaceae</taxon>
        <taxon>Sphingomonas</taxon>
    </lineage>
</organism>
<evidence type="ECO:0000256" key="5">
    <source>
        <dbReference type="ARBA" id="ARBA00023077"/>
    </source>
</evidence>
<comment type="similarity">
    <text evidence="8 9">Belongs to the TonB-dependent receptor family.</text>
</comment>
<dbReference type="Pfam" id="PF00593">
    <property type="entry name" value="TonB_dep_Rec_b-barrel"/>
    <property type="match status" value="1"/>
</dbReference>
<dbReference type="InterPro" id="IPR000531">
    <property type="entry name" value="Beta-barrel_TonB"/>
</dbReference>
<accession>A0ABW8YQ64</accession>
<evidence type="ECO:0000256" key="6">
    <source>
        <dbReference type="ARBA" id="ARBA00023136"/>
    </source>
</evidence>
<evidence type="ECO:0000313" key="13">
    <source>
        <dbReference type="EMBL" id="MFL9842273.1"/>
    </source>
</evidence>
<evidence type="ECO:0000256" key="4">
    <source>
        <dbReference type="ARBA" id="ARBA00022692"/>
    </source>
</evidence>
<keyword evidence="7 8" id="KW-0998">Cell outer membrane</keyword>
<dbReference type="RefSeq" id="WP_408079790.1">
    <property type="nucleotide sequence ID" value="NZ_JBELQC010000003.1"/>
</dbReference>
<keyword evidence="13" id="KW-0675">Receptor</keyword>
<dbReference type="PANTHER" id="PTHR47234">
    <property type="match status" value="1"/>
</dbReference>
<feature type="signal peptide" evidence="10">
    <location>
        <begin position="1"/>
        <end position="33"/>
    </location>
</feature>